<dbReference type="PANTHER" id="PTHR43481">
    <property type="entry name" value="FRUCTOSE-1-PHOSPHATE PHOSPHATASE"/>
    <property type="match status" value="1"/>
</dbReference>
<organism evidence="1 2">
    <name type="scientific">Brevundimonas nasdae</name>
    <dbReference type="NCBI Taxonomy" id="172043"/>
    <lineage>
        <taxon>Bacteria</taxon>
        <taxon>Pseudomonadati</taxon>
        <taxon>Pseudomonadota</taxon>
        <taxon>Alphaproteobacteria</taxon>
        <taxon>Caulobacterales</taxon>
        <taxon>Caulobacteraceae</taxon>
        <taxon>Brevundimonas</taxon>
    </lineage>
</organism>
<dbReference type="CDD" id="cd07527">
    <property type="entry name" value="HAD_ScGPP-like"/>
    <property type="match status" value="1"/>
</dbReference>
<dbReference type="EMBL" id="CP080034">
    <property type="protein sequence ID" value="QYC09492.1"/>
    <property type="molecule type" value="Genomic_DNA"/>
</dbReference>
<keyword evidence="1" id="KW-0378">Hydrolase</keyword>
<accession>A0ABX8TEV0</accession>
<dbReference type="NCBIfam" id="TIGR01509">
    <property type="entry name" value="HAD-SF-IA-v3"/>
    <property type="match status" value="1"/>
</dbReference>
<dbReference type="GeneID" id="94376180"/>
<keyword evidence="2" id="KW-1185">Reference proteome</keyword>
<name>A0ABX8TEV0_9CAUL</name>
<dbReference type="SFLD" id="SFLDG01129">
    <property type="entry name" value="C1.5:_HAD__Beta-PGM__Phosphata"/>
    <property type="match status" value="1"/>
</dbReference>
<sequence>MTSSPRAAAKTYQAFLFDMDGTLITSTAAAERVWSRWAERHGIDVAAFLPTMHGVRAADTIRKQNLPDIDLEAEIAWVERGEIEDVEGVVPIPGAIDFVKRLPPDRWAIVTSATVPLARARLTAAGVTPPAVFITAEDVENGKPDPAGYLKAARTLGFDIADCLVFEDAEAGVRAGEAAGADVVVITAAQQHPLKTNWPELADYADAELTVSSTGLNIILQHTPREEVQP</sequence>
<dbReference type="InterPro" id="IPR006439">
    <property type="entry name" value="HAD-SF_hydro_IA"/>
</dbReference>
<reference evidence="1 2" key="1">
    <citation type="submission" date="2021-07" db="EMBL/GenBank/DDBJ databases">
        <title>Isolation and characterization of bacteria from a gold mining with a capacity of golden bioaccumulation.</title>
        <authorList>
            <person name="Yang X.J."/>
        </authorList>
    </citation>
    <scope>NUCLEOTIDE SEQUENCE [LARGE SCALE GENOMIC DNA]</scope>
    <source>
        <strain evidence="1 2">Au29</strain>
    </source>
</reference>
<dbReference type="GO" id="GO:0016787">
    <property type="term" value="F:hydrolase activity"/>
    <property type="evidence" value="ECO:0007669"/>
    <property type="project" value="UniProtKB-KW"/>
</dbReference>
<dbReference type="PANTHER" id="PTHR43481:SF4">
    <property type="entry name" value="GLYCEROL-1-PHOSPHATE PHOSPHOHYDROLASE 1-RELATED"/>
    <property type="match status" value="1"/>
</dbReference>
<evidence type="ECO:0000313" key="1">
    <source>
        <dbReference type="EMBL" id="QYC09492.1"/>
    </source>
</evidence>
<dbReference type="Proteomes" id="UP000824334">
    <property type="component" value="Chromosome"/>
</dbReference>
<dbReference type="Pfam" id="PF00702">
    <property type="entry name" value="Hydrolase"/>
    <property type="match status" value="1"/>
</dbReference>
<evidence type="ECO:0000313" key="2">
    <source>
        <dbReference type="Proteomes" id="UP000824334"/>
    </source>
</evidence>
<protein>
    <submittedName>
        <fullName evidence="1">HAD family hydrolase</fullName>
    </submittedName>
</protein>
<dbReference type="RefSeq" id="WP_219355064.1">
    <property type="nucleotide sequence ID" value="NZ_CP080034.1"/>
</dbReference>
<dbReference type="SFLD" id="SFLDS00003">
    <property type="entry name" value="Haloacid_Dehalogenase"/>
    <property type="match status" value="1"/>
</dbReference>
<proteinExistence type="predicted"/>
<dbReference type="InterPro" id="IPR051806">
    <property type="entry name" value="HAD-like_SPP"/>
</dbReference>
<gene>
    <name evidence="1" type="ORF">KWG56_12920</name>
</gene>